<dbReference type="Pfam" id="PF00582">
    <property type="entry name" value="Usp"/>
    <property type="match status" value="1"/>
</dbReference>
<evidence type="ECO:0000313" key="9">
    <source>
        <dbReference type="Proteomes" id="UP000238163"/>
    </source>
</evidence>
<dbReference type="EMBL" id="CP033578">
    <property type="protein sequence ID" value="AYV24903.1"/>
    <property type="molecule type" value="Genomic_DNA"/>
</dbReference>
<dbReference type="PANTHER" id="PTHR46268">
    <property type="entry name" value="STRESS RESPONSE PROTEIN NHAX"/>
    <property type="match status" value="1"/>
</dbReference>
<accession>A0A2S9ZRZ6</accession>
<keyword evidence="4 5" id="KW-0963">Cytoplasm</keyword>
<sequence>MKYKHILVAVELSKESHVLIDRAVFLSELLDADVSLIHVDGTHGEIYPELVDIRLNPDQRPLHLETMDQLHEFAEYAKCPVKHFIVGTGDLGDKLKSAIAEHGFDLIICGHHHDFWSKIVSSSRQLINTSPVDVLVVPLEE</sequence>
<evidence type="ECO:0000313" key="10">
    <source>
        <dbReference type="Proteomes" id="UP000279760"/>
    </source>
</evidence>
<evidence type="ECO:0000256" key="4">
    <source>
        <dbReference type="ARBA" id="ARBA00022490"/>
    </source>
</evidence>
<dbReference type="GO" id="GO:0005737">
    <property type="term" value="C:cytoplasm"/>
    <property type="evidence" value="ECO:0007669"/>
    <property type="project" value="UniProtKB-SubCell"/>
</dbReference>
<comment type="similarity">
    <text evidence="2 5">Belongs to the universal stress protein A family.</text>
</comment>
<dbReference type="PIRSF" id="PIRSF006276">
    <property type="entry name" value="UspA"/>
    <property type="match status" value="1"/>
</dbReference>
<name>A0A2S9ZRZ6_9VIBR</name>
<dbReference type="InterPro" id="IPR006015">
    <property type="entry name" value="Universal_stress_UspA"/>
</dbReference>
<dbReference type="Proteomes" id="UP000279760">
    <property type="component" value="Chromosome 2"/>
</dbReference>
<dbReference type="Gene3D" id="3.40.50.620">
    <property type="entry name" value="HUPs"/>
    <property type="match status" value="1"/>
</dbReference>
<comment type="subunit">
    <text evidence="3">Homodimer.</text>
</comment>
<keyword evidence="9" id="KW-1185">Reference proteome</keyword>
<dbReference type="RefSeq" id="WP_006069355.1">
    <property type="nucleotide sequence ID" value="NZ_CP033578.1"/>
</dbReference>
<dbReference type="AlphaFoldDB" id="A0A2S9ZRZ6"/>
<dbReference type="InterPro" id="IPR014729">
    <property type="entry name" value="Rossmann-like_a/b/a_fold"/>
</dbReference>
<reference evidence="7 10" key="3">
    <citation type="submission" date="2018-11" db="EMBL/GenBank/DDBJ databases">
        <title>Complete Genome Sequence of Vbrio mediterranei 117-T6: a Potential Pathogen Bacteria Isolated from the Conchocelis of Pyropia.</title>
        <authorList>
            <person name="Liu Q."/>
        </authorList>
    </citation>
    <scope>NUCLEOTIDE SEQUENCE [LARGE SCALE GENOMIC DNA]</scope>
    <source>
        <strain evidence="7 10">117-T6</strain>
    </source>
</reference>
<reference evidence="8 9" key="2">
    <citation type="submission" date="2018-03" db="EMBL/GenBank/DDBJ databases">
        <title>Genetic Diversity and Phenotypic Plasticity of AHL Mediated Quorum Sensing in Environmental Strains of Vibrio mediterranei.</title>
        <authorList>
            <person name="Lantoine F."/>
            <person name="Vouve F."/>
        </authorList>
    </citation>
    <scope>NUCLEOTIDE SEQUENCE [LARGE SCALE GENOMIC DNA]</scope>
    <source>
        <strain evidence="8 9">17LN0615E</strain>
    </source>
</reference>
<evidence type="ECO:0000256" key="2">
    <source>
        <dbReference type="ARBA" id="ARBA00008791"/>
    </source>
</evidence>
<dbReference type="GeneID" id="64087955"/>
<evidence type="ECO:0000313" key="8">
    <source>
        <dbReference type="EMBL" id="PRQ68508.1"/>
    </source>
</evidence>
<organism evidence="7 10">
    <name type="scientific">Vibrio mediterranei</name>
    <dbReference type="NCBI Taxonomy" id="689"/>
    <lineage>
        <taxon>Bacteria</taxon>
        <taxon>Pseudomonadati</taxon>
        <taxon>Pseudomonadota</taxon>
        <taxon>Gammaproteobacteria</taxon>
        <taxon>Vibrionales</taxon>
        <taxon>Vibrionaceae</taxon>
        <taxon>Vibrio</taxon>
    </lineage>
</organism>
<dbReference type="CDD" id="cd23657">
    <property type="entry name" value="USP-A-like"/>
    <property type="match status" value="1"/>
</dbReference>
<dbReference type="PANTHER" id="PTHR46268:SF23">
    <property type="entry name" value="UNIVERSAL STRESS PROTEIN A-RELATED"/>
    <property type="match status" value="1"/>
</dbReference>
<protein>
    <recommendedName>
        <fullName evidence="5">Universal stress protein</fullName>
    </recommendedName>
</protein>
<comment type="subcellular location">
    <subcellularLocation>
        <location evidence="1 5">Cytoplasm</location>
    </subcellularLocation>
</comment>
<proteinExistence type="inferred from homology"/>
<dbReference type="InterPro" id="IPR006016">
    <property type="entry name" value="UspA"/>
</dbReference>
<evidence type="ECO:0000256" key="5">
    <source>
        <dbReference type="PIRNR" id="PIRNR006276"/>
    </source>
</evidence>
<feature type="domain" description="UspA" evidence="6">
    <location>
        <begin position="3"/>
        <end position="138"/>
    </location>
</feature>
<dbReference type="SUPFAM" id="SSF52402">
    <property type="entry name" value="Adenine nucleotide alpha hydrolases-like"/>
    <property type="match status" value="1"/>
</dbReference>
<dbReference type="Proteomes" id="UP000238163">
    <property type="component" value="Unassembled WGS sequence"/>
</dbReference>
<reference evidence="8" key="1">
    <citation type="submission" date="2017-09" db="EMBL/GenBank/DDBJ databases">
        <authorList>
            <person name="Girard L."/>
            <person name="Lami R."/>
            <person name="Suzuki M."/>
            <person name="Baudart J."/>
        </authorList>
    </citation>
    <scope>NUCLEOTIDE SEQUENCE</scope>
    <source>
        <strain evidence="8">17LN0615E</strain>
    </source>
</reference>
<gene>
    <name evidence="8" type="ORF">COR51_06445</name>
    <name evidence="7" type="ORF">ECB94_22330</name>
</gene>
<evidence type="ECO:0000256" key="3">
    <source>
        <dbReference type="ARBA" id="ARBA00011738"/>
    </source>
</evidence>
<evidence type="ECO:0000259" key="6">
    <source>
        <dbReference type="Pfam" id="PF00582"/>
    </source>
</evidence>
<evidence type="ECO:0000256" key="1">
    <source>
        <dbReference type="ARBA" id="ARBA00004496"/>
    </source>
</evidence>
<evidence type="ECO:0000313" key="7">
    <source>
        <dbReference type="EMBL" id="AYV24903.1"/>
    </source>
</evidence>
<dbReference type="EMBL" id="NWTN01000003">
    <property type="protein sequence ID" value="PRQ68508.1"/>
    <property type="molecule type" value="Genomic_DNA"/>
</dbReference>